<feature type="transmembrane region" description="Helical" evidence="1">
    <location>
        <begin position="42"/>
        <end position="62"/>
    </location>
</feature>
<sequence length="494" mass="55318">MKREQIWLKLTLGCDPTAALAYLFWCVTLFIISPLLRLEGHVYTRVLPIYLICSAACWYYALEVARRRLQVAKSLLVPHLDRYAIEGLLLSAAAQIALPSLIIGLCRLSLTEGLVSCVIQACFVTGGLVALRIGSDKKRQLRVTAGVVVGFAAALFGLEEVGRQAGVPDFFEWAVLILTLCLIAVVAWLYWPIATLTRIVPTQAIERNVETFIRAIGKALLAQIQPAERKQAVPGGSAFVFEPGTPEEKLISSAEALRCLLWRDLNIGFGWRQAVAGLRRRFVSVGIVAGIMIGLDYFLAEKINPSLNFMWFFFAVFNSSTREQDEMVSKFNQDKSADREFAALMPVSGEQQALKVRFLGVVISPAVRDFILDAVSINIGILIISIYYRNYNFFDYFSWGLVANILLLTVSVIRARFILNDIFRKGIDLNLKEEYNMLLLLPVALMVAIVLAFTGSFAIVMTGLCMIAILWAVMLVREDLHVYFMYPHPFLPKR</sequence>
<keyword evidence="3" id="KW-1185">Reference proteome</keyword>
<feature type="transmembrane region" description="Helical" evidence="1">
    <location>
        <begin position="113"/>
        <end position="134"/>
    </location>
</feature>
<dbReference type="EMBL" id="PUEJ01000003">
    <property type="protein sequence ID" value="PRH87837.1"/>
    <property type="molecule type" value="Genomic_DNA"/>
</dbReference>
<feature type="transmembrane region" description="Helical" evidence="1">
    <location>
        <begin position="435"/>
        <end position="453"/>
    </location>
</feature>
<feature type="transmembrane region" description="Helical" evidence="1">
    <location>
        <begin position="141"/>
        <end position="158"/>
    </location>
</feature>
<feature type="transmembrane region" description="Helical" evidence="1">
    <location>
        <begin position="396"/>
        <end position="415"/>
    </location>
</feature>
<gene>
    <name evidence="2" type="ORF">C5L14_07955</name>
</gene>
<evidence type="ECO:0000313" key="3">
    <source>
        <dbReference type="Proteomes" id="UP000237682"/>
    </source>
</evidence>
<feature type="transmembrane region" description="Helical" evidence="1">
    <location>
        <begin position="370"/>
        <end position="390"/>
    </location>
</feature>
<dbReference type="AlphaFoldDB" id="A0A2S9QER3"/>
<feature type="transmembrane region" description="Helical" evidence="1">
    <location>
        <begin position="12"/>
        <end position="36"/>
    </location>
</feature>
<comment type="caution">
    <text evidence="2">The sequence shown here is derived from an EMBL/GenBank/DDBJ whole genome shotgun (WGS) entry which is preliminary data.</text>
</comment>
<organism evidence="2 3">
    <name type="scientific">Labrys okinawensis</name>
    <dbReference type="NCBI Taxonomy" id="346911"/>
    <lineage>
        <taxon>Bacteria</taxon>
        <taxon>Pseudomonadati</taxon>
        <taxon>Pseudomonadota</taxon>
        <taxon>Alphaproteobacteria</taxon>
        <taxon>Hyphomicrobiales</taxon>
        <taxon>Xanthobacteraceae</taxon>
        <taxon>Labrys</taxon>
    </lineage>
</organism>
<accession>A0A2S9QER3</accession>
<dbReference type="OrthoDB" id="9817611at2"/>
<reference evidence="2 3" key="1">
    <citation type="submission" date="2018-02" db="EMBL/GenBank/DDBJ databases">
        <title>Whole genome sequencing of endophytic bacterium.</title>
        <authorList>
            <person name="Eedara R."/>
            <person name="Podile A.R."/>
        </authorList>
    </citation>
    <scope>NUCLEOTIDE SEQUENCE [LARGE SCALE GENOMIC DNA]</scope>
    <source>
        <strain evidence="2 3">RP1T</strain>
    </source>
</reference>
<protein>
    <submittedName>
        <fullName evidence="2">Uncharacterized protein</fullName>
    </submittedName>
</protein>
<dbReference type="RefSeq" id="WP_105861506.1">
    <property type="nucleotide sequence ID" value="NZ_PUEJ01000003.1"/>
</dbReference>
<feature type="transmembrane region" description="Helical" evidence="1">
    <location>
        <begin position="170"/>
        <end position="191"/>
    </location>
</feature>
<keyword evidence="1" id="KW-0812">Transmembrane</keyword>
<proteinExistence type="predicted"/>
<feature type="transmembrane region" description="Helical" evidence="1">
    <location>
        <begin position="83"/>
        <end position="101"/>
    </location>
</feature>
<feature type="transmembrane region" description="Helical" evidence="1">
    <location>
        <begin position="282"/>
        <end position="300"/>
    </location>
</feature>
<evidence type="ECO:0000313" key="2">
    <source>
        <dbReference type="EMBL" id="PRH87837.1"/>
    </source>
</evidence>
<keyword evidence="1" id="KW-0472">Membrane</keyword>
<evidence type="ECO:0000256" key="1">
    <source>
        <dbReference type="SAM" id="Phobius"/>
    </source>
</evidence>
<dbReference type="Proteomes" id="UP000237682">
    <property type="component" value="Unassembled WGS sequence"/>
</dbReference>
<name>A0A2S9QER3_9HYPH</name>
<keyword evidence="1" id="KW-1133">Transmembrane helix</keyword>